<dbReference type="Proteomes" id="UP000190435">
    <property type="component" value="Unassembled WGS sequence"/>
</dbReference>
<reference evidence="3 4" key="1">
    <citation type="submission" date="2017-02" db="EMBL/GenBank/DDBJ databases">
        <title>Draft genome sequence of Moraxella caviae CCUG 355 type strain.</title>
        <authorList>
            <person name="Engstrom-Jakobsson H."/>
            <person name="Salva-Serra F."/>
            <person name="Thorell K."/>
            <person name="Gonzales-Siles L."/>
            <person name="Karlsson R."/>
            <person name="Boulund F."/>
            <person name="Engstrand L."/>
            <person name="Moore E."/>
        </authorList>
    </citation>
    <scope>NUCLEOTIDE SEQUENCE [LARGE SCALE GENOMIC DNA]</scope>
    <source>
        <strain evidence="3 4">CCUG 355</strain>
    </source>
</reference>
<name>A0A1S9ZV51_9GAMM</name>
<dbReference type="STRING" id="34060.B0181_10755"/>
<evidence type="ECO:0000256" key="1">
    <source>
        <dbReference type="SAM" id="SignalP"/>
    </source>
</evidence>
<organism evidence="3 4">
    <name type="scientific">Moraxella caviae</name>
    <dbReference type="NCBI Taxonomy" id="34060"/>
    <lineage>
        <taxon>Bacteria</taxon>
        <taxon>Pseudomonadati</taxon>
        <taxon>Pseudomonadota</taxon>
        <taxon>Gammaproteobacteria</taxon>
        <taxon>Moraxellales</taxon>
        <taxon>Moraxellaceae</taxon>
        <taxon>Moraxella</taxon>
    </lineage>
</organism>
<dbReference type="Pfam" id="PF16747">
    <property type="entry name" value="Adhesin_E"/>
    <property type="match status" value="1"/>
</dbReference>
<dbReference type="EMBL" id="MUXU01000079">
    <property type="protein sequence ID" value="OOR87263.1"/>
    <property type="molecule type" value="Genomic_DNA"/>
</dbReference>
<dbReference type="RefSeq" id="WP_078277485.1">
    <property type="nucleotide sequence ID" value="NZ_MUXU01000079.1"/>
</dbReference>
<keyword evidence="4" id="KW-1185">Reference proteome</keyword>
<comment type="caution">
    <text evidence="3">The sequence shown here is derived from an EMBL/GenBank/DDBJ whole genome shotgun (WGS) entry which is preliminary data.</text>
</comment>
<gene>
    <name evidence="3" type="ORF">B0181_10755</name>
</gene>
<dbReference type="AlphaFoldDB" id="A0A1S9ZV51"/>
<feature type="domain" description="Surface-adhesin protein E-like" evidence="2">
    <location>
        <begin position="36"/>
        <end position="140"/>
    </location>
</feature>
<sequence>MKKRKNLRGDTMKIKSLAVLLCGTFLCSNLAQATTWVKLHELSNSDKNIYIEKDNIKKYYFNSGKSNEYYYTTWVMEEYTKEQKSPVTGQPYRYETTNYYFDCENKRYTLDAVYYFNETLDKYVDGGEWEISADSSEDWWEAKEDAPVRLQLLIGCLAGVAKFELD</sequence>
<keyword evidence="1" id="KW-0732">Signal</keyword>
<feature type="chain" id="PRO_5010534597" description="Surface-adhesin protein E-like domain-containing protein" evidence="1">
    <location>
        <begin position="34"/>
        <end position="166"/>
    </location>
</feature>
<evidence type="ECO:0000313" key="3">
    <source>
        <dbReference type="EMBL" id="OOR87263.1"/>
    </source>
</evidence>
<feature type="signal peptide" evidence="1">
    <location>
        <begin position="1"/>
        <end position="33"/>
    </location>
</feature>
<proteinExistence type="predicted"/>
<dbReference type="InterPro" id="IPR031939">
    <property type="entry name" value="Adhesin_E-like"/>
</dbReference>
<protein>
    <recommendedName>
        <fullName evidence="2">Surface-adhesin protein E-like domain-containing protein</fullName>
    </recommendedName>
</protein>
<evidence type="ECO:0000259" key="2">
    <source>
        <dbReference type="Pfam" id="PF16747"/>
    </source>
</evidence>
<accession>A0A1S9ZV51</accession>
<evidence type="ECO:0000313" key="4">
    <source>
        <dbReference type="Proteomes" id="UP000190435"/>
    </source>
</evidence>